<name>A0A172THQ4_9BACL</name>
<keyword evidence="5 7" id="KW-1133">Transmembrane helix</keyword>
<feature type="transmembrane region" description="Helical" evidence="7">
    <location>
        <begin position="106"/>
        <end position="125"/>
    </location>
</feature>
<feature type="transmembrane region" description="Helical" evidence="7">
    <location>
        <begin position="264"/>
        <end position="287"/>
    </location>
</feature>
<gene>
    <name evidence="9" type="ORF">SY83_10240</name>
</gene>
<dbReference type="Pfam" id="PF00528">
    <property type="entry name" value="BPD_transp_1"/>
    <property type="match status" value="1"/>
</dbReference>
<keyword evidence="4 7" id="KW-0812">Transmembrane</keyword>
<organism evidence="9 10">
    <name type="scientific">Paenibacillus swuensis</name>
    <dbReference type="NCBI Taxonomy" id="1178515"/>
    <lineage>
        <taxon>Bacteria</taxon>
        <taxon>Bacillati</taxon>
        <taxon>Bacillota</taxon>
        <taxon>Bacilli</taxon>
        <taxon>Bacillales</taxon>
        <taxon>Paenibacillaceae</taxon>
        <taxon>Paenibacillus</taxon>
    </lineage>
</organism>
<evidence type="ECO:0000313" key="9">
    <source>
        <dbReference type="EMBL" id="ANE46589.1"/>
    </source>
</evidence>
<evidence type="ECO:0000256" key="7">
    <source>
        <dbReference type="RuleBase" id="RU363032"/>
    </source>
</evidence>
<dbReference type="Proteomes" id="UP000076927">
    <property type="component" value="Chromosome"/>
</dbReference>
<feature type="transmembrane region" description="Helical" evidence="7">
    <location>
        <begin position="12"/>
        <end position="36"/>
    </location>
</feature>
<feature type="transmembrane region" description="Helical" evidence="7">
    <location>
        <begin position="202"/>
        <end position="226"/>
    </location>
</feature>
<feature type="domain" description="ABC transmembrane type-1" evidence="8">
    <location>
        <begin position="69"/>
        <end position="283"/>
    </location>
</feature>
<dbReference type="SUPFAM" id="SSF161098">
    <property type="entry name" value="MetI-like"/>
    <property type="match status" value="1"/>
</dbReference>
<dbReference type="PANTHER" id="PTHR43227:SF11">
    <property type="entry name" value="BLL4140 PROTEIN"/>
    <property type="match status" value="1"/>
</dbReference>
<dbReference type="KEGG" id="pswu:SY83_10240"/>
<dbReference type="GO" id="GO:0005886">
    <property type="term" value="C:plasma membrane"/>
    <property type="evidence" value="ECO:0007669"/>
    <property type="project" value="UniProtKB-SubCell"/>
</dbReference>
<evidence type="ECO:0000256" key="2">
    <source>
        <dbReference type="ARBA" id="ARBA00022448"/>
    </source>
</evidence>
<comment type="subcellular location">
    <subcellularLocation>
        <location evidence="1 7">Cell membrane</location>
        <topology evidence="1 7">Multi-pass membrane protein</topology>
    </subcellularLocation>
</comment>
<dbReference type="GO" id="GO:0055085">
    <property type="term" value="P:transmembrane transport"/>
    <property type="evidence" value="ECO:0007669"/>
    <property type="project" value="InterPro"/>
</dbReference>
<keyword evidence="10" id="KW-1185">Reference proteome</keyword>
<dbReference type="PROSITE" id="PS50928">
    <property type="entry name" value="ABC_TM1"/>
    <property type="match status" value="1"/>
</dbReference>
<evidence type="ECO:0000256" key="6">
    <source>
        <dbReference type="ARBA" id="ARBA00023136"/>
    </source>
</evidence>
<dbReference type="PANTHER" id="PTHR43227">
    <property type="entry name" value="BLL4140 PROTEIN"/>
    <property type="match status" value="1"/>
</dbReference>
<proteinExistence type="inferred from homology"/>
<dbReference type="PATRIC" id="fig|1178515.4.peg.2051"/>
<evidence type="ECO:0000256" key="1">
    <source>
        <dbReference type="ARBA" id="ARBA00004651"/>
    </source>
</evidence>
<dbReference type="CDD" id="cd06261">
    <property type="entry name" value="TM_PBP2"/>
    <property type="match status" value="1"/>
</dbReference>
<dbReference type="InterPro" id="IPR000515">
    <property type="entry name" value="MetI-like"/>
</dbReference>
<keyword evidence="3" id="KW-1003">Cell membrane</keyword>
<keyword evidence="2 7" id="KW-0813">Transport</keyword>
<feature type="transmembrane region" description="Helical" evidence="7">
    <location>
        <begin position="68"/>
        <end position="94"/>
    </location>
</feature>
<dbReference type="InterPro" id="IPR050809">
    <property type="entry name" value="UgpAE/MalFG_permease"/>
</dbReference>
<dbReference type="EMBL" id="CP011388">
    <property type="protein sequence ID" value="ANE46589.1"/>
    <property type="molecule type" value="Genomic_DNA"/>
</dbReference>
<evidence type="ECO:0000256" key="5">
    <source>
        <dbReference type="ARBA" id="ARBA00022989"/>
    </source>
</evidence>
<dbReference type="RefSeq" id="WP_068606181.1">
    <property type="nucleotide sequence ID" value="NZ_CP011388.1"/>
</dbReference>
<dbReference type="STRING" id="1178515.SY83_10240"/>
<evidence type="ECO:0000256" key="4">
    <source>
        <dbReference type="ARBA" id="ARBA00022692"/>
    </source>
</evidence>
<evidence type="ECO:0000256" key="3">
    <source>
        <dbReference type="ARBA" id="ARBA00022475"/>
    </source>
</evidence>
<dbReference type="InterPro" id="IPR035906">
    <property type="entry name" value="MetI-like_sf"/>
</dbReference>
<reference evidence="9 10" key="1">
    <citation type="submission" date="2015-01" db="EMBL/GenBank/DDBJ databases">
        <title>Paenibacillus swuensis/DY6/whole genome sequencing.</title>
        <authorList>
            <person name="Kim M.K."/>
            <person name="Srinivasan S."/>
            <person name="Lee J.-J."/>
        </authorList>
    </citation>
    <scope>NUCLEOTIDE SEQUENCE [LARGE SCALE GENOMIC DNA]</scope>
    <source>
        <strain evidence="9 10">DY6</strain>
    </source>
</reference>
<dbReference type="AlphaFoldDB" id="A0A172THQ4"/>
<comment type="similarity">
    <text evidence="7">Belongs to the binding-protein-dependent transport system permease family.</text>
</comment>
<evidence type="ECO:0000313" key="10">
    <source>
        <dbReference type="Proteomes" id="UP000076927"/>
    </source>
</evidence>
<evidence type="ECO:0000259" key="8">
    <source>
        <dbReference type="PROSITE" id="PS50928"/>
    </source>
</evidence>
<feature type="transmembrane region" description="Helical" evidence="7">
    <location>
        <begin position="169"/>
        <end position="190"/>
    </location>
</feature>
<accession>A0A172THQ4</accession>
<sequence>MKNNGFSTIYHLMLLPGIILLLIFSIYPMHGILMAFQDFNPAKGVWESELIGLDNFKYMFTLPDAKDVFVNTITISAMKLTANLLFALVFALMLNEIRQRFVKKSIQTVVYLPHFLSWVLVAGIFKDMFSLDGFINQIVSFLGFQEIMFFSSNTWFPAILVGSEVWKEFGFGAIVFLAALTGISPSLYEAAAIDGASRTRQLWHITLPSIASVIVLLAVLSLRSVLDAGFDQVFNMYNKLVYPSGDIIDTYVYRIGLVKLQFELATAVGLLKSVVSFILIIISYQLAYRFANYRIF</sequence>
<protein>
    <submittedName>
        <fullName evidence="9">Protein lplB</fullName>
    </submittedName>
</protein>
<dbReference type="Gene3D" id="1.10.3720.10">
    <property type="entry name" value="MetI-like"/>
    <property type="match status" value="1"/>
</dbReference>
<keyword evidence="6 7" id="KW-0472">Membrane</keyword>
<dbReference type="OrthoDB" id="9785836at2"/>